<sequence length="87" mass="9804">MRQTLDRFVVIATNLNSVPRDTSGWTAELSRNNTTITADFDDFGVARFTSISTLTTVSYILRIRDDNGTVLTTRTVPANREVYVARF</sequence>
<dbReference type="EMBL" id="CP009286">
    <property type="protein sequence ID" value="AIQ63422.1"/>
    <property type="molecule type" value="Genomic_DNA"/>
</dbReference>
<dbReference type="AlphaFoldDB" id="A0A089LRE0"/>
<dbReference type="HOGENOM" id="CLU_166811_0_0_9"/>
<proteinExistence type="predicted"/>
<evidence type="ECO:0000313" key="2">
    <source>
        <dbReference type="Proteomes" id="UP000029507"/>
    </source>
</evidence>
<protein>
    <submittedName>
        <fullName evidence="1">Uncharacterized protein</fullName>
    </submittedName>
</protein>
<gene>
    <name evidence="1" type="ORF">PSTEL_10345</name>
</gene>
<dbReference type="Proteomes" id="UP000029507">
    <property type="component" value="Chromosome"/>
</dbReference>
<evidence type="ECO:0000313" key="1">
    <source>
        <dbReference type="EMBL" id="AIQ63422.1"/>
    </source>
</evidence>
<organism evidence="1 2">
    <name type="scientific">Paenibacillus stellifer</name>
    <dbReference type="NCBI Taxonomy" id="169760"/>
    <lineage>
        <taxon>Bacteria</taxon>
        <taxon>Bacillati</taxon>
        <taxon>Bacillota</taxon>
        <taxon>Bacilli</taxon>
        <taxon>Bacillales</taxon>
        <taxon>Paenibacillaceae</taxon>
        <taxon>Paenibacillus</taxon>
    </lineage>
</organism>
<reference evidence="1 2" key="1">
    <citation type="submission" date="2014-08" db="EMBL/GenBank/DDBJ databases">
        <title>Comparative genomics of the Paenibacillus odorifer group.</title>
        <authorList>
            <person name="den Bakker H.C."/>
            <person name="Tsai Y.-C."/>
            <person name="Martin N."/>
            <person name="Korlach J."/>
            <person name="Wiedmann M."/>
        </authorList>
    </citation>
    <scope>NUCLEOTIDE SEQUENCE [LARGE SCALE GENOMIC DNA]</scope>
    <source>
        <strain evidence="1 2">DSM 14472</strain>
    </source>
</reference>
<name>A0A089LRE0_9BACL</name>
<dbReference type="KEGG" id="pste:PSTEL_10345"/>
<keyword evidence="2" id="KW-1185">Reference proteome</keyword>
<accession>A0A089LRE0</accession>